<organism evidence="1 2">
    <name type="scientific">Araneus ventricosus</name>
    <name type="common">Orbweaver spider</name>
    <name type="synonym">Epeira ventricosa</name>
    <dbReference type="NCBI Taxonomy" id="182803"/>
    <lineage>
        <taxon>Eukaryota</taxon>
        <taxon>Metazoa</taxon>
        <taxon>Ecdysozoa</taxon>
        <taxon>Arthropoda</taxon>
        <taxon>Chelicerata</taxon>
        <taxon>Arachnida</taxon>
        <taxon>Araneae</taxon>
        <taxon>Araneomorphae</taxon>
        <taxon>Entelegynae</taxon>
        <taxon>Araneoidea</taxon>
        <taxon>Araneidae</taxon>
        <taxon>Araneus</taxon>
    </lineage>
</organism>
<gene>
    <name evidence="1" type="ORF">AVEN_92849_1</name>
</gene>
<sequence>MYEHLLSLEYERAMKLQKKILTASDASKPTFSARSTRFLSTVHISADESDQDSLQLVKSKETRKKRCSSLRSDISKRKFKILPLELKNQRDSLV</sequence>
<dbReference type="Proteomes" id="UP000499080">
    <property type="component" value="Unassembled WGS sequence"/>
</dbReference>
<proteinExistence type="predicted"/>
<keyword evidence="2" id="KW-1185">Reference proteome</keyword>
<evidence type="ECO:0000313" key="2">
    <source>
        <dbReference type="Proteomes" id="UP000499080"/>
    </source>
</evidence>
<dbReference type="AlphaFoldDB" id="A0A4Y2N9H1"/>
<dbReference type="EMBL" id="BGPR01008593">
    <property type="protein sequence ID" value="GBN34797.1"/>
    <property type="molecule type" value="Genomic_DNA"/>
</dbReference>
<name>A0A4Y2N9H1_ARAVE</name>
<evidence type="ECO:0000313" key="1">
    <source>
        <dbReference type="EMBL" id="GBN34797.1"/>
    </source>
</evidence>
<accession>A0A4Y2N9H1</accession>
<reference evidence="1 2" key="1">
    <citation type="journal article" date="2019" name="Sci. Rep.">
        <title>Orb-weaving spider Araneus ventricosus genome elucidates the spidroin gene catalogue.</title>
        <authorList>
            <person name="Kono N."/>
            <person name="Nakamura H."/>
            <person name="Ohtoshi R."/>
            <person name="Moran D.A.P."/>
            <person name="Shinohara A."/>
            <person name="Yoshida Y."/>
            <person name="Fujiwara M."/>
            <person name="Mori M."/>
            <person name="Tomita M."/>
            <person name="Arakawa K."/>
        </authorList>
    </citation>
    <scope>NUCLEOTIDE SEQUENCE [LARGE SCALE GENOMIC DNA]</scope>
</reference>
<comment type="caution">
    <text evidence="1">The sequence shown here is derived from an EMBL/GenBank/DDBJ whole genome shotgun (WGS) entry which is preliminary data.</text>
</comment>
<protein>
    <submittedName>
        <fullName evidence="1">Uncharacterized protein</fullName>
    </submittedName>
</protein>